<name>A0ABY1W2L0_9ENTR</name>
<dbReference type="EC" id="2.4.1.7" evidence="4"/>
<dbReference type="Gene3D" id="2.60.40.1180">
    <property type="entry name" value="Golgi alpha-mannosidase II"/>
    <property type="match status" value="1"/>
</dbReference>
<dbReference type="InterPro" id="IPR045857">
    <property type="entry name" value="O16G_dom_2"/>
</dbReference>
<dbReference type="PANTHER" id="PTHR38784:SF1">
    <property type="entry name" value="SUCROSE PHOSPHORYLASE"/>
    <property type="match status" value="1"/>
</dbReference>
<gene>
    <name evidence="4" type="primary">gtfA</name>
    <name evidence="4" type="ORF">NCTC9529_02230</name>
</gene>
<dbReference type="InterPro" id="IPR016377">
    <property type="entry name" value="Sucrose_GGa_phosphorylase-rel"/>
</dbReference>
<keyword evidence="5" id="KW-1185">Reference proteome</keyword>
<dbReference type="Gene3D" id="3.90.400.10">
    <property type="entry name" value="Oligo-1,6-glucosidase, Domain 2"/>
    <property type="match status" value="1"/>
</dbReference>
<evidence type="ECO:0000259" key="3">
    <source>
        <dbReference type="SMART" id="SM00642"/>
    </source>
</evidence>
<dbReference type="InterPro" id="IPR033746">
    <property type="entry name" value="GGa_phosphorylase"/>
</dbReference>
<reference evidence="4 5" key="1">
    <citation type="submission" date="2018-06" db="EMBL/GenBank/DDBJ databases">
        <authorList>
            <consortium name="Pathogen Informatics"/>
            <person name="Doyle S."/>
        </authorList>
    </citation>
    <scope>NUCLEOTIDE SEQUENCE [LARGE SCALE GENOMIC DNA]</scope>
    <source>
        <strain evidence="5">NCTC 9529</strain>
    </source>
</reference>
<accession>A0ABY1W2L0</accession>
<keyword evidence="2 4" id="KW-0808">Transferase</keyword>
<keyword evidence="1 4" id="KW-0328">Glycosyltransferase</keyword>
<dbReference type="PIRSF" id="PIRSF003059">
    <property type="entry name" value="Sucrose_phosphorylase"/>
    <property type="match status" value="1"/>
</dbReference>
<dbReference type="SMART" id="SM00642">
    <property type="entry name" value="Aamy"/>
    <property type="match status" value="1"/>
</dbReference>
<dbReference type="CDD" id="cd11356">
    <property type="entry name" value="AmyAc_Sucrose_phosphorylase-like_1"/>
    <property type="match status" value="1"/>
</dbReference>
<dbReference type="Pfam" id="PF00128">
    <property type="entry name" value="Alpha-amylase"/>
    <property type="match status" value="1"/>
</dbReference>
<evidence type="ECO:0000256" key="2">
    <source>
        <dbReference type="ARBA" id="ARBA00022679"/>
    </source>
</evidence>
<feature type="domain" description="Glycosyl hydrolase family 13 catalytic" evidence="3">
    <location>
        <begin position="80"/>
        <end position="481"/>
    </location>
</feature>
<dbReference type="Proteomes" id="UP000254849">
    <property type="component" value="Unassembled WGS sequence"/>
</dbReference>
<dbReference type="InterPro" id="IPR017853">
    <property type="entry name" value="GH"/>
</dbReference>
<dbReference type="EMBL" id="UFYH01000001">
    <property type="protein sequence ID" value="STD09025.1"/>
    <property type="molecule type" value="Genomic_DNA"/>
</dbReference>
<dbReference type="GO" id="GO:0009018">
    <property type="term" value="F:sucrose phosphorylase activity"/>
    <property type="evidence" value="ECO:0007669"/>
    <property type="project" value="UniProtKB-EC"/>
</dbReference>
<sequence length="576" mass="64744">MEMLSMEKITTSAINFGVIKNLVTRIYGDAFNQAHLSALENHILQTRNEITAQRKKGWDETDVVLITYADQFSAPGEKRLATFQRFFETWLQPYFSHIHLLPFYPWSSDDGFSVVDYHRVDPQCGDWPDIARLSAHARLMFDFVCNHISAQSEWFADYLAQKPGYEDFFINVDPGTDLSAVTRPRALPLLTPFTMQNGRVCHLWTTFSEDQIDLNFANPVVLLAMVDVLLHYLREGAQYVRLDAVGFMWKTPGTSCIHLEKTHLLVKLFRAIADVVAPGTVIITETNVPHKDNIAYLGNGFDEAQMVYQFPLPPLVLHAIHTQNARTLCRWAQGLSEARIGETTWFNFLASHDGIGLNPLRGILPEADILRLVDGLQAEGARVNWKNNPDGTRSPYEVNVTYMDALSARHDDDATRLARFLLAHALLLTFPGVPAIYIQSILGSRNDEEGVARLGYNRAINRQKYTEAEINAALQAEGNLRHDTWKQLGELITLRRQHAAFHPDSAFVADCINDAVLEIIRSAENGSTIIALFNISDKTQVIAYDACGCRELITGATINTASLTLAPWQAMWLSKA</sequence>
<comment type="caution">
    <text evidence="4">The sequence shown here is derived from an EMBL/GenBank/DDBJ whole genome shotgun (WGS) entry which is preliminary data.</text>
</comment>
<dbReference type="PANTHER" id="PTHR38784">
    <property type="entry name" value="SUCROSE PHOSPHORYLASE"/>
    <property type="match status" value="1"/>
</dbReference>
<protein>
    <submittedName>
        <fullName evidence="4">Sucrose phosphorylase</fullName>
        <ecNumber evidence="4">2.4.1.7</ecNumber>
    </submittedName>
</protein>
<evidence type="ECO:0000256" key="1">
    <source>
        <dbReference type="ARBA" id="ARBA00022676"/>
    </source>
</evidence>
<dbReference type="SUPFAM" id="SSF51445">
    <property type="entry name" value="(Trans)glycosidases"/>
    <property type="match status" value="1"/>
</dbReference>
<organism evidence="4 5">
    <name type="scientific">Cronobacter universalis NCTC 9529</name>
    <dbReference type="NCBI Taxonomy" id="1074000"/>
    <lineage>
        <taxon>Bacteria</taxon>
        <taxon>Pseudomonadati</taxon>
        <taxon>Pseudomonadota</taxon>
        <taxon>Gammaproteobacteria</taxon>
        <taxon>Enterobacterales</taxon>
        <taxon>Enterobacteriaceae</taxon>
        <taxon>Cronobacter</taxon>
    </lineage>
</organism>
<evidence type="ECO:0000313" key="5">
    <source>
        <dbReference type="Proteomes" id="UP000254849"/>
    </source>
</evidence>
<proteinExistence type="predicted"/>
<evidence type="ECO:0000313" key="4">
    <source>
        <dbReference type="EMBL" id="STD09025.1"/>
    </source>
</evidence>
<dbReference type="Gene3D" id="3.20.20.80">
    <property type="entry name" value="Glycosidases"/>
    <property type="match status" value="1"/>
</dbReference>
<dbReference type="InterPro" id="IPR006047">
    <property type="entry name" value="GH13_cat_dom"/>
</dbReference>
<dbReference type="InterPro" id="IPR013780">
    <property type="entry name" value="Glyco_hydro_b"/>
</dbReference>